<dbReference type="EMBL" id="GBXM01070295">
    <property type="protein sequence ID" value="JAH38282.1"/>
    <property type="molecule type" value="Transcribed_RNA"/>
</dbReference>
<reference evidence="1" key="1">
    <citation type="submission" date="2014-11" db="EMBL/GenBank/DDBJ databases">
        <authorList>
            <person name="Amaro Gonzalez C."/>
        </authorList>
    </citation>
    <scope>NUCLEOTIDE SEQUENCE</scope>
</reference>
<dbReference type="AlphaFoldDB" id="A0A0E9SAP4"/>
<proteinExistence type="predicted"/>
<evidence type="ECO:0000313" key="1">
    <source>
        <dbReference type="EMBL" id="JAH38282.1"/>
    </source>
</evidence>
<protein>
    <submittedName>
        <fullName evidence="1">Uncharacterized protein</fullName>
    </submittedName>
</protein>
<accession>A0A0E9SAP4</accession>
<name>A0A0E9SAP4_ANGAN</name>
<organism evidence="1">
    <name type="scientific">Anguilla anguilla</name>
    <name type="common">European freshwater eel</name>
    <name type="synonym">Muraena anguilla</name>
    <dbReference type="NCBI Taxonomy" id="7936"/>
    <lineage>
        <taxon>Eukaryota</taxon>
        <taxon>Metazoa</taxon>
        <taxon>Chordata</taxon>
        <taxon>Craniata</taxon>
        <taxon>Vertebrata</taxon>
        <taxon>Euteleostomi</taxon>
        <taxon>Actinopterygii</taxon>
        <taxon>Neopterygii</taxon>
        <taxon>Teleostei</taxon>
        <taxon>Anguilliformes</taxon>
        <taxon>Anguillidae</taxon>
        <taxon>Anguilla</taxon>
    </lineage>
</organism>
<reference evidence="1" key="2">
    <citation type="journal article" date="2015" name="Fish Shellfish Immunol.">
        <title>Early steps in the European eel (Anguilla anguilla)-Vibrio vulnificus interaction in the gills: Role of the RtxA13 toxin.</title>
        <authorList>
            <person name="Callol A."/>
            <person name="Pajuelo D."/>
            <person name="Ebbesson L."/>
            <person name="Teles M."/>
            <person name="MacKenzie S."/>
            <person name="Amaro C."/>
        </authorList>
    </citation>
    <scope>NUCLEOTIDE SEQUENCE</scope>
</reference>
<sequence>MYFVRLLLFRCGTLGWKGWLI</sequence>